<organism evidence="3 4">
    <name type="scientific">Gnathostoma spinigerum</name>
    <dbReference type="NCBI Taxonomy" id="75299"/>
    <lineage>
        <taxon>Eukaryota</taxon>
        <taxon>Metazoa</taxon>
        <taxon>Ecdysozoa</taxon>
        <taxon>Nematoda</taxon>
        <taxon>Chromadorea</taxon>
        <taxon>Rhabditida</taxon>
        <taxon>Spirurina</taxon>
        <taxon>Gnathostomatomorpha</taxon>
        <taxon>Gnathostomatoidea</taxon>
        <taxon>Gnathostomatidae</taxon>
        <taxon>Gnathostoma</taxon>
    </lineage>
</organism>
<dbReference type="PROSITE" id="PS50853">
    <property type="entry name" value="FN3"/>
    <property type="match status" value="3"/>
</dbReference>
<dbReference type="PANTHER" id="PTHR14234">
    <property type="entry name" value="RIM BINDING PROTEIN-RELATED"/>
    <property type="match status" value="1"/>
</dbReference>
<evidence type="ECO:0000313" key="3">
    <source>
        <dbReference type="EMBL" id="MFH4974955.1"/>
    </source>
</evidence>
<dbReference type="InterPro" id="IPR040325">
    <property type="entry name" value="RIMBP1/2/3"/>
</dbReference>
<evidence type="ECO:0000313" key="4">
    <source>
        <dbReference type="Proteomes" id="UP001608902"/>
    </source>
</evidence>
<keyword evidence="4" id="KW-1185">Reference proteome</keyword>
<reference evidence="3 4" key="1">
    <citation type="submission" date="2024-08" db="EMBL/GenBank/DDBJ databases">
        <title>Gnathostoma spinigerum genome.</title>
        <authorList>
            <person name="Gonzalez-Bertolin B."/>
            <person name="Monzon S."/>
            <person name="Zaballos A."/>
            <person name="Jimenez P."/>
            <person name="Dekumyoy P."/>
            <person name="Varona S."/>
            <person name="Cuesta I."/>
            <person name="Sumanam S."/>
            <person name="Adisakwattana P."/>
            <person name="Gasser R.B."/>
            <person name="Hernandez-Gonzalez A."/>
            <person name="Young N.D."/>
            <person name="Perteguer M.J."/>
        </authorList>
    </citation>
    <scope>NUCLEOTIDE SEQUENCE [LARGE SCALE GENOMIC DNA]</scope>
    <source>
        <strain evidence="3">AL3</strain>
        <tissue evidence="3">Liver</tissue>
    </source>
</reference>
<dbReference type="InterPro" id="IPR036116">
    <property type="entry name" value="FN3_sf"/>
</dbReference>
<dbReference type="SUPFAM" id="SSF49265">
    <property type="entry name" value="Fibronectin type III"/>
    <property type="match status" value="2"/>
</dbReference>
<feature type="domain" description="Fibronectin type-III" evidence="2">
    <location>
        <begin position="98"/>
        <end position="184"/>
    </location>
</feature>
<evidence type="ECO:0000259" key="2">
    <source>
        <dbReference type="PROSITE" id="PS50853"/>
    </source>
</evidence>
<dbReference type="InterPro" id="IPR003961">
    <property type="entry name" value="FN3_dom"/>
</dbReference>
<name>A0ABD6EF46_9BILA</name>
<evidence type="ECO:0000256" key="1">
    <source>
        <dbReference type="ARBA" id="ARBA00022737"/>
    </source>
</evidence>
<feature type="domain" description="Fibronectin type-III" evidence="2">
    <location>
        <begin position="190"/>
        <end position="292"/>
    </location>
</feature>
<dbReference type="InterPro" id="IPR013783">
    <property type="entry name" value="Ig-like_fold"/>
</dbReference>
<gene>
    <name evidence="3" type="ORF">AB6A40_001664</name>
</gene>
<dbReference type="Gene3D" id="2.60.40.10">
    <property type="entry name" value="Immunoglobulins"/>
    <property type="match status" value="2"/>
</dbReference>
<proteinExistence type="predicted"/>
<dbReference type="InterPro" id="IPR057884">
    <property type="entry name" value="FN3_RIM-BP1/2/3"/>
</dbReference>
<dbReference type="EMBL" id="JBGFUD010000644">
    <property type="protein sequence ID" value="MFH4974955.1"/>
    <property type="molecule type" value="Genomic_DNA"/>
</dbReference>
<protein>
    <recommendedName>
        <fullName evidence="2">Fibronectin type-III domain-containing protein</fullName>
    </recommendedName>
</protein>
<accession>A0ABD6EF46</accession>
<dbReference type="SMART" id="SM00060">
    <property type="entry name" value="FN3"/>
    <property type="match status" value="3"/>
</dbReference>
<keyword evidence="1" id="KW-0677">Repeat</keyword>
<sequence>MNLSVPFPRELTVEKKMSRSVVLSWSVPDDSLTPVSQYHVCVDGVVRAVVPGSFKCKALVEDIDLSRAVNISVRAVTESGHSPDAACTVSLGKDSPVAPQHVRAWLITPVSACISWYPSNSNAEHVILLNAVKVGVSPPTVFQVQLKGLSPSTIYRVSVRTKHPKAVLEQRPVERCVDFKTLPKIGLPEPPSNVQVEVGPQPGTLLVSWTPVSTQPLPPSRAAVHSYLIYADGRNIAQVPNAGADHILLRLSDFADDPPLFITVRTRTREGAVSSDSNVSRVPRGMPLTLPGTLPRLTATGMQLGSQIAAPSMYQPTMTTNAIPTNLGMAPAVSEPRLLPSTRLALGLPDVTLPMAQSTYNDPMAIRVPTAFSAPGSEYTRTLQVPGRPKYGYGATADMLIDGSLQQYQSTGALQEWRPQGQYYTFHPNLLRREGTGAEEKPSVLEMEQNYLLKHRSGQQWPSLSQTTRGR</sequence>
<dbReference type="PANTHER" id="PTHR14234:SF19">
    <property type="entry name" value="RIM-BINDING PROTEIN, ISOFORM F"/>
    <property type="match status" value="1"/>
</dbReference>
<feature type="domain" description="Fibronectin type-III" evidence="2">
    <location>
        <begin position="7"/>
        <end position="95"/>
    </location>
</feature>
<dbReference type="Proteomes" id="UP001608902">
    <property type="component" value="Unassembled WGS sequence"/>
</dbReference>
<comment type="caution">
    <text evidence="3">The sequence shown here is derived from an EMBL/GenBank/DDBJ whole genome shotgun (WGS) entry which is preliminary data.</text>
</comment>
<dbReference type="AlphaFoldDB" id="A0ABD6EF46"/>
<dbReference type="CDD" id="cd00063">
    <property type="entry name" value="FN3"/>
    <property type="match status" value="2"/>
</dbReference>
<dbReference type="Pfam" id="PF25523">
    <property type="entry name" value="Ig_RIMBP2"/>
    <property type="match status" value="1"/>
</dbReference>